<evidence type="ECO:0000313" key="1">
    <source>
        <dbReference type="EMBL" id="KAK4777264.1"/>
    </source>
</evidence>
<accession>A0AAN7L3T8</accession>
<name>A0AAN7L3T8_9MYRT</name>
<dbReference type="AlphaFoldDB" id="A0AAN7L3T8"/>
<gene>
    <name evidence="1" type="ORF">SAY87_017451</name>
</gene>
<keyword evidence="2" id="KW-1185">Reference proteome</keyword>
<dbReference type="EMBL" id="JAXIOK010000002">
    <property type="protein sequence ID" value="KAK4777264.1"/>
    <property type="molecule type" value="Genomic_DNA"/>
</dbReference>
<dbReference type="Proteomes" id="UP001345219">
    <property type="component" value="Chromosome 14"/>
</dbReference>
<reference evidence="1 2" key="1">
    <citation type="journal article" date="2023" name="Hortic Res">
        <title>Pangenome of water caltrop reveals structural variations and asymmetric subgenome divergence after allopolyploidization.</title>
        <authorList>
            <person name="Zhang X."/>
            <person name="Chen Y."/>
            <person name="Wang L."/>
            <person name="Yuan Y."/>
            <person name="Fang M."/>
            <person name="Shi L."/>
            <person name="Lu R."/>
            <person name="Comes H.P."/>
            <person name="Ma Y."/>
            <person name="Chen Y."/>
            <person name="Huang G."/>
            <person name="Zhou Y."/>
            <person name="Zheng Z."/>
            <person name="Qiu Y."/>
        </authorList>
    </citation>
    <scope>NUCLEOTIDE SEQUENCE [LARGE SCALE GENOMIC DNA]</scope>
    <source>
        <tissue evidence="1">Roots</tissue>
    </source>
</reference>
<comment type="caution">
    <text evidence="1">The sequence shown here is derived from an EMBL/GenBank/DDBJ whole genome shotgun (WGS) entry which is preliminary data.</text>
</comment>
<organism evidence="1 2">
    <name type="scientific">Trapa incisa</name>
    <dbReference type="NCBI Taxonomy" id="236973"/>
    <lineage>
        <taxon>Eukaryota</taxon>
        <taxon>Viridiplantae</taxon>
        <taxon>Streptophyta</taxon>
        <taxon>Embryophyta</taxon>
        <taxon>Tracheophyta</taxon>
        <taxon>Spermatophyta</taxon>
        <taxon>Magnoliopsida</taxon>
        <taxon>eudicotyledons</taxon>
        <taxon>Gunneridae</taxon>
        <taxon>Pentapetalae</taxon>
        <taxon>rosids</taxon>
        <taxon>malvids</taxon>
        <taxon>Myrtales</taxon>
        <taxon>Lythraceae</taxon>
        <taxon>Trapa</taxon>
    </lineage>
</organism>
<evidence type="ECO:0000313" key="2">
    <source>
        <dbReference type="Proteomes" id="UP001345219"/>
    </source>
</evidence>
<protein>
    <submittedName>
        <fullName evidence="1">Uncharacterized protein</fullName>
    </submittedName>
</protein>
<sequence length="85" mass="9631">MLRRLDQRDDNLTCLSETLLSTKVVSAMFFSSYGLGCRCLYELKNVFLGWATPVETRVSQCEGKPKLDGKPIKSIVIAIRVYFLP</sequence>
<proteinExistence type="predicted"/>